<organism evidence="2 3">
    <name type="scientific">Cannabis sativa</name>
    <name type="common">Hemp</name>
    <name type="synonym">Marijuana</name>
    <dbReference type="NCBI Taxonomy" id="3483"/>
    <lineage>
        <taxon>Eukaryota</taxon>
        <taxon>Viridiplantae</taxon>
        <taxon>Streptophyta</taxon>
        <taxon>Embryophyta</taxon>
        <taxon>Tracheophyta</taxon>
        <taxon>Spermatophyta</taxon>
        <taxon>Magnoliopsida</taxon>
        <taxon>eudicotyledons</taxon>
        <taxon>Gunneridae</taxon>
        <taxon>Pentapetalae</taxon>
        <taxon>rosids</taxon>
        <taxon>fabids</taxon>
        <taxon>Rosales</taxon>
        <taxon>Cannabaceae</taxon>
        <taxon>Cannabis</taxon>
    </lineage>
</organism>
<reference evidence="2" key="1">
    <citation type="submission" date="2018-11" db="EMBL/GenBank/DDBJ databases">
        <authorList>
            <person name="Grassa J C."/>
        </authorList>
    </citation>
    <scope>NUCLEOTIDE SEQUENCE [LARGE SCALE GENOMIC DNA]</scope>
</reference>
<dbReference type="PANTHER" id="PTHR33116">
    <property type="entry name" value="REVERSE TRANSCRIPTASE ZINC-BINDING DOMAIN-CONTAINING PROTEIN-RELATED-RELATED"/>
    <property type="match status" value="1"/>
</dbReference>
<dbReference type="OMA" id="DILWIRW"/>
<dbReference type="PROSITE" id="PS50878">
    <property type="entry name" value="RT_POL"/>
    <property type="match status" value="1"/>
</dbReference>
<reference evidence="2" key="2">
    <citation type="submission" date="2021-03" db="UniProtKB">
        <authorList>
            <consortium name="EnsemblPlants"/>
        </authorList>
    </citation>
    <scope>IDENTIFICATION</scope>
</reference>
<feature type="domain" description="Reverse transcriptase" evidence="1">
    <location>
        <begin position="1"/>
        <end position="182"/>
    </location>
</feature>
<dbReference type="InterPro" id="IPR000477">
    <property type="entry name" value="RT_dom"/>
</dbReference>
<dbReference type="PANTHER" id="PTHR33116:SF84">
    <property type="entry name" value="RNA-DIRECTED DNA POLYMERASE"/>
    <property type="match status" value="1"/>
</dbReference>
<dbReference type="Gramene" id="evm.model.09.504">
    <property type="protein sequence ID" value="cds.evm.model.09.504"/>
    <property type="gene ID" value="evm.TU.09.504"/>
</dbReference>
<protein>
    <recommendedName>
        <fullName evidence="1">Reverse transcriptase domain-containing protein</fullName>
    </recommendedName>
</protein>
<dbReference type="Proteomes" id="UP000596661">
    <property type="component" value="Chromosome 9"/>
</dbReference>
<dbReference type="EMBL" id="UZAU01000723">
    <property type="status" value="NOT_ANNOTATED_CDS"/>
    <property type="molecule type" value="Genomic_DNA"/>
</dbReference>
<evidence type="ECO:0000259" key="1">
    <source>
        <dbReference type="PROSITE" id="PS50878"/>
    </source>
</evidence>
<dbReference type="EnsemblPlants" id="evm.model.09.504">
    <property type="protein sequence ID" value="cds.evm.model.09.504"/>
    <property type="gene ID" value="evm.TU.09.504"/>
</dbReference>
<dbReference type="AlphaFoldDB" id="A0A803QGG6"/>
<accession>A0A803QGG6</accession>
<dbReference type="Pfam" id="PF00078">
    <property type="entry name" value="RVT_1"/>
    <property type="match status" value="1"/>
</dbReference>
<evidence type="ECO:0000313" key="2">
    <source>
        <dbReference type="EnsemblPlants" id="cds.evm.model.09.504"/>
    </source>
</evidence>
<evidence type="ECO:0000313" key="3">
    <source>
        <dbReference type="Proteomes" id="UP000596661"/>
    </source>
</evidence>
<keyword evidence="3" id="KW-1185">Reference proteome</keyword>
<proteinExistence type="predicted"/>
<sequence>MIQWDLQKAYDAVEWDFIEEMLMDFNFPVSFVKLIMVCVKTPRFSLMFNGSMHGLFEAKRGLRQGDLMSPLLFVLGMEYLSRIMKKVDLKLEFKFHERCRELKLNHLSFANDVLFFCNGDYKSIYYMLQGHELFLQTSSLKPNPNKTVVFCNNMCDTDIQRILDASGFTKHDVPFKYLGIPICPKKTSTKECSILAEKMVAKIRTWGSRNLSFAGRVMLINSVLMEIHTYWSQIMVLPKRIIKEIEAICRGFLWNGKQHLTGVHAVAWSKICLSKSVGGLDFKSVAEWNIVVMFKYVWAGAKKEDNLWVKWVHCVYVKGEDWWNYSAKTSDS</sequence>
<name>A0A803QGG6_CANSA</name>